<feature type="region of interest" description="Disordered" evidence="4">
    <location>
        <begin position="62"/>
        <end position="84"/>
    </location>
</feature>
<gene>
    <name evidence="5" type="ORF">RDB_LOCUS159594</name>
</gene>
<dbReference type="GO" id="GO:0045292">
    <property type="term" value="P:mRNA cis splicing, via spliceosome"/>
    <property type="evidence" value="ECO:0007669"/>
    <property type="project" value="TreeGrafter"/>
</dbReference>
<dbReference type="EMBL" id="CAJNJQ010005009">
    <property type="protein sequence ID" value="CAE7215886.1"/>
    <property type="molecule type" value="Genomic_DNA"/>
</dbReference>
<reference evidence="5" key="1">
    <citation type="submission" date="2021-01" db="EMBL/GenBank/DDBJ databases">
        <authorList>
            <person name="Kaushik A."/>
        </authorList>
    </citation>
    <scope>NUCLEOTIDE SEQUENCE</scope>
    <source>
        <strain evidence="5">AG5</strain>
    </source>
</reference>
<comment type="subcellular location">
    <subcellularLocation>
        <location evidence="1">Nucleus</location>
    </subcellularLocation>
</comment>
<dbReference type="GO" id="GO:0046540">
    <property type="term" value="C:U4/U6 x U5 tri-snRNP complex"/>
    <property type="evidence" value="ECO:0007669"/>
    <property type="project" value="TreeGrafter"/>
</dbReference>
<keyword evidence="3" id="KW-0539">Nucleus</keyword>
<evidence type="ECO:0000256" key="2">
    <source>
        <dbReference type="ARBA" id="ARBA00006076"/>
    </source>
</evidence>
<sequence>MGERCLARRQQNVKVEEEFDIGTAAATITGRGVASTLKALEQQGILSGPDVEVEERERLQKQKRVMAKDQSAREYENRVRDQQEARDTMESFKDYKLDVELKYYDNAERELATKEAWKALSHRFHGKDSGRAKMEIAKKFDNVAFLEGVGERSFRKAIEWASKYGLCINKTIHVDLHTIPGSHSSCSHSGKRDRVN</sequence>
<evidence type="ECO:0000313" key="5">
    <source>
        <dbReference type="EMBL" id="CAE7215886.1"/>
    </source>
</evidence>
<organism evidence="5 6">
    <name type="scientific">Rhizoctonia solani</name>
    <dbReference type="NCBI Taxonomy" id="456999"/>
    <lineage>
        <taxon>Eukaryota</taxon>
        <taxon>Fungi</taxon>
        <taxon>Dikarya</taxon>
        <taxon>Basidiomycota</taxon>
        <taxon>Agaricomycotina</taxon>
        <taxon>Agaricomycetes</taxon>
        <taxon>Cantharellales</taxon>
        <taxon>Ceratobasidiaceae</taxon>
        <taxon>Rhizoctonia</taxon>
    </lineage>
</organism>
<dbReference type="PANTHER" id="PTHR14152">
    <property type="entry name" value="SQUAMOUS CELL CARCINOMA ANTIGEN RECOGNISED BY CYTOTOXIC T LYMPHOCYTES"/>
    <property type="match status" value="1"/>
</dbReference>
<dbReference type="Proteomes" id="UP000663827">
    <property type="component" value="Unassembled WGS sequence"/>
</dbReference>
<evidence type="ECO:0000256" key="3">
    <source>
        <dbReference type="ARBA" id="ARBA00023242"/>
    </source>
</evidence>
<evidence type="ECO:0000313" key="6">
    <source>
        <dbReference type="Proteomes" id="UP000663827"/>
    </source>
</evidence>
<comment type="similarity">
    <text evidence="2">Belongs to the SNU66/SART1 family.</text>
</comment>
<accession>A0A8H3E982</accession>
<name>A0A8H3E982_9AGAM</name>
<evidence type="ECO:0000256" key="4">
    <source>
        <dbReference type="SAM" id="MobiDB-lite"/>
    </source>
</evidence>
<protein>
    <submittedName>
        <fullName evidence="5">Uncharacterized protein</fullName>
    </submittedName>
</protein>
<comment type="caution">
    <text evidence="5">The sequence shown here is derived from an EMBL/GenBank/DDBJ whole genome shotgun (WGS) entry which is preliminary data.</text>
</comment>
<dbReference type="Pfam" id="PF03343">
    <property type="entry name" value="SART-1"/>
    <property type="match status" value="1"/>
</dbReference>
<proteinExistence type="inferred from homology"/>
<dbReference type="InterPro" id="IPR005011">
    <property type="entry name" value="SNU66/SART1"/>
</dbReference>
<evidence type="ECO:0000256" key="1">
    <source>
        <dbReference type="ARBA" id="ARBA00004123"/>
    </source>
</evidence>
<dbReference type="PANTHER" id="PTHR14152:SF5">
    <property type="entry name" value="U4_U6.U5 TRI-SNRNP-ASSOCIATED PROTEIN 1"/>
    <property type="match status" value="1"/>
</dbReference>
<dbReference type="AlphaFoldDB" id="A0A8H3E982"/>
<dbReference type="GO" id="GO:0000481">
    <property type="term" value="P:maturation of 5S rRNA"/>
    <property type="evidence" value="ECO:0007669"/>
    <property type="project" value="TreeGrafter"/>
</dbReference>